<sequence length="89" mass="10686">MLPPIILVILNHRTRYIIHTDGQVEIRPGAGKNKFIDQIHRIIYRPNSRLDQRITLRYRQTFENVDPDQPEVFIETLRQYYPDLSVEIQ</sequence>
<gene>
    <name evidence="1" type="ORF">EVA_01828</name>
</gene>
<evidence type="ECO:0000313" key="1">
    <source>
        <dbReference type="EMBL" id="EJX10051.1"/>
    </source>
</evidence>
<organism evidence="1">
    <name type="scientific">gut metagenome</name>
    <dbReference type="NCBI Taxonomy" id="749906"/>
    <lineage>
        <taxon>unclassified sequences</taxon>
        <taxon>metagenomes</taxon>
        <taxon>organismal metagenomes</taxon>
    </lineage>
</organism>
<accession>J9DB07</accession>
<reference evidence="1" key="1">
    <citation type="journal article" date="2012" name="PLoS ONE">
        <title>Gene sets for utilization of primary and secondary nutrition supplies in the distal gut of endangered iberian lynx.</title>
        <authorList>
            <person name="Alcaide M."/>
            <person name="Messina E."/>
            <person name="Richter M."/>
            <person name="Bargiela R."/>
            <person name="Peplies J."/>
            <person name="Huws S.A."/>
            <person name="Newbold C.J."/>
            <person name="Golyshin P.N."/>
            <person name="Simon M.A."/>
            <person name="Lopez G."/>
            <person name="Yakimov M.M."/>
            <person name="Ferrer M."/>
        </authorList>
    </citation>
    <scope>NUCLEOTIDE SEQUENCE</scope>
</reference>
<dbReference type="EMBL" id="AMCI01000263">
    <property type="protein sequence ID" value="EJX10051.1"/>
    <property type="molecule type" value="Genomic_DNA"/>
</dbReference>
<dbReference type="AlphaFoldDB" id="J9DB07"/>
<name>J9DB07_9ZZZZ</name>
<proteinExistence type="predicted"/>
<protein>
    <submittedName>
        <fullName evidence="1">Uncharacterized protein</fullName>
    </submittedName>
</protein>
<comment type="caution">
    <text evidence="1">The sequence shown here is derived from an EMBL/GenBank/DDBJ whole genome shotgun (WGS) entry which is preliminary data.</text>
</comment>